<evidence type="ECO:0000313" key="1">
    <source>
        <dbReference type="EMBL" id="OTQ00233.1"/>
    </source>
</evidence>
<evidence type="ECO:0000313" key="3">
    <source>
        <dbReference type="Proteomes" id="UP000194800"/>
    </source>
</evidence>
<protein>
    <submittedName>
        <fullName evidence="1">Uncharacterized protein</fullName>
    </submittedName>
</protein>
<dbReference type="EMBL" id="NART01000064">
    <property type="protein sequence ID" value="OTQ08841.1"/>
    <property type="molecule type" value="Genomic_DNA"/>
</dbReference>
<comment type="caution">
    <text evidence="1">The sequence shown here is derived from an EMBL/GenBank/DDBJ whole genome shotgun (WGS) entry which is preliminary data.</text>
</comment>
<organism evidence="1 4">
    <name type="scientific">Gilliamella apicola</name>
    <dbReference type="NCBI Taxonomy" id="1196095"/>
    <lineage>
        <taxon>Bacteria</taxon>
        <taxon>Pseudomonadati</taxon>
        <taxon>Pseudomonadota</taxon>
        <taxon>Gammaproteobacteria</taxon>
        <taxon>Orbales</taxon>
        <taxon>Orbaceae</taxon>
        <taxon>Gilliamella</taxon>
    </lineage>
</organism>
<proteinExistence type="predicted"/>
<gene>
    <name evidence="2" type="ORF">B6C91_11065</name>
    <name evidence="1" type="ORF">B6D08_04855</name>
</gene>
<dbReference type="OrthoDB" id="7067103at2"/>
<dbReference type="RefSeq" id="WP_086272020.1">
    <property type="nucleotide sequence ID" value="NZ_MZNE01000039.1"/>
</dbReference>
<dbReference type="Proteomes" id="UP000194800">
    <property type="component" value="Unassembled WGS sequence"/>
</dbReference>
<dbReference type="Proteomes" id="UP000194977">
    <property type="component" value="Unassembled WGS sequence"/>
</dbReference>
<name>A0A242NJI3_9GAMM</name>
<keyword evidence="3" id="KW-1185">Reference proteome</keyword>
<sequence length="489" mass="54476">MKSGVAMNKKFVFYKKFSLAHLILNILMFTVLFSYGHASFAYLTVTTANYIQGTPPSILDTADTKILNGIQVKLNLKNIDPIIIAPDSNKKLSLAFNTSPSNYSFDVDLSQLTNADISDRDGDYLESSNSFIIQSITAEWKDQNNNVIASNSTNPLGDNLCTGSSYKGDSSVTVTVQFFARTQYGIPTDSESRQVSKTFPVTTNDGLCYIQPGVLGLIMTNGWVEGGDNASWGADWINRPDPYDTNQFVPHKGFKTTATNSNGKYFPTTAFPSARFRVVPLKSISQYTYKLFKNPNSSLKNVPRSSVPDSKSEFVFTNNAPNSGDDFVIQVTNTQTNATFFYQFSILHWFYVHTGNLGYVSLSDAQNLCQNSGDRLPTRAELSNSPLSYDNNNNDNWYLAGNGFKRIIGNSLMGEWGKIFYYAPKNGDLRDMMAGLTDYQKLFNYDFYFTKDMSPRVDPNGFIHAYSVGVAEGNVIVEPDSAYTMCIKY</sequence>
<dbReference type="EMBL" id="NARP01000010">
    <property type="protein sequence ID" value="OTQ00233.1"/>
    <property type="molecule type" value="Genomic_DNA"/>
</dbReference>
<accession>A0A242NJI3</accession>
<reference evidence="3 4" key="1">
    <citation type="submission" date="2017-03" db="EMBL/GenBank/DDBJ databases">
        <title>Comparative genomics of honeybee gut symbionts reveal geographically distinct and subgroup specific antibiotic resistance.</title>
        <authorList>
            <person name="Ludvigsen J."/>
            <person name="Porcellato D."/>
            <person name="Labee-Lund T.M."/>
            <person name="Amdam G.V."/>
            <person name="Rudi K."/>
        </authorList>
    </citation>
    <scope>NUCLEOTIDE SEQUENCE [LARGE SCALE GENOMIC DNA]</scope>
    <source>
        <strain evidence="1 4">A-7-12</strain>
        <strain evidence="2 3">A-9-12</strain>
    </source>
</reference>
<dbReference type="AlphaFoldDB" id="A0A242NJI3"/>
<evidence type="ECO:0000313" key="4">
    <source>
        <dbReference type="Proteomes" id="UP000194977"/>
    </source>
</evidence>
<evidence type="ECO:0000313" key="2">
    <source>
        <dbReference type="EMBL" id="OTQ08841.1"/>
    </source>
</evidence>